<gene>
    <name evidence="2" type="ORF">PNH38_06605</name>
</gene>
<dbReference type="Pfam" id="PF13217">
    <property type="entry name" value="DUF4025"/>
    <property type="match status" value="1"/>
</dbReference>
<comment type="caution">
    <text evidence="2">The sequence shown here is derived from an EMBL/GenBank/DDBJ whole genome shotgun (WGS) entry which is preliminary data.</text>
</comment>
<accession>A0ABT5W4T1</accession>
<dbReference type="InterPro" id="IPR025100">
    <property type="entry name" value="DUF4025"/>
</dbReference>
<organism evidence="2 3">
    <name type="scientific">Anoxybacteroides rupiense</name>
    <dbReference type="NCBI Taxonomy" id="311460"/>
    <lineage>
        <taxon>Bacteria</taxon>
        <taxon>Bacillati</taxon>
        <taxon>Bacillota</taxon>
        <taxon>Bacilli</taxon>
        <taxon>Bacillales</taxon>
        <taxon>Anoxybacillaceae</taxon>
        <taxon>Anoxybacteroides</taxon>
    </lineage>
</organism>
<feature type="region of interest" description="Disordered" evidence="1">
    <location>
        <begin position="1"/>
        <end position="34"/>
    </location>
</feature>
<dbReference type="EMBL" id="JAQOTG010000004">
    <property type="protein sequence ID" value="MDE8563560.1"/>
    <property type="molecule type" value="Genomic_DNA"/>
</dbReference>
<dbReference type="Proteomes" id="UP001213979">
    <property type="component" value="Unassembled WGS sequence"/>
</dbReference>
<sequence>MAEKQQGDLKRTEEIQNKEVNDRRSLGFSETHEQVNDVYMEGTIDVVSEEE</sequence>
<dbReference type="RefSeq" id="WP_159719943.1">
    <property type="nucleotide sequence ID" value="NZ_JAGUQN010000004.1"/>
</dbReference>
<protein>
    <submittedName>
        <fullName evidence="2">YozQ family protein</fullName>
    </submittedName>
</protein>
<keyword evidence="3" id="KW-1185">Reference proteome</keyword>
<proteinExistence type="predicted"/>
<evidence type="ECO:0000313" key="2">
    <source>
        <dbReference type="EMBL" id="MDE8563560.1"/>
    </source>
</evidence>
<reference evidence="2 3" key="1">
    <citation type="submission" date="2023-01" db="EMBL/GenBank/DDBJ databases">
        <title>Genome-based reclassification of Anoxybacillus geothermalis as a later heterotypic synonym of Anoxybacillus rupiensis.</title>
        <authorList>
            <person name="Inan Bektas K."/>
            <person name="Canakci S."/>
            <person name="Belduz A.A."/>
            <person name="Guler H.H."/>
        </authorList>
    </citation>
    <scope>NUCLEOTIDE SEQUENCE [LARGE SCALE GENOMIC DNA]</scope>
    <source>
        <strain evidence="2 3">DSM 17127</strain>
    </source>
</reference>
<name>A0ABT5W4T1_9BACL</name>
<evidence type="ECO:0000256" key="1">
    <source>
        <dbReference type="SAM" id="MobiDB-lite"/>
    </source>
</evidence>
<evidence type="ECO:0000313" key="3">
    <source>
        <dbReference type="Proteomes" id="UP001213979"/>
    </source>
</evidence>